<protein>
    <submittedName>
        <fullName evidence="2">Uncharacterized protein</fullName>
    </submittedName>
</protein>
<evidence type="ECO:0000313" key="2">
    <source>
        <dbReference type="EMBL" id="CAF5020151.1"/>
    </source>
</evidence>
<dbReference type="AlphaFoldDB" id="A0A8S3DHR0"/>
<dbReference type="EMBL" id="CAJOBJ010215078">
    <property type="protein sequence ID" value="CAF5020151.1"/>
    <property type="molecule type" value="Genomic_DNA"/>
</dbReference>
<feature type="region of interest" description="Disordered" evidence="1">
    <location>
        <begin position="1"/>
        <end position="59"/>
    </location>
</feature>
<evidence type="ECO:0000256" key="1">
    <source>
        <dbReference type="SAM" id="MobiDB-lite"/>
    </source>
</evidence>
<sequence>REKTDGNTSISPTKAGKLPHKDARGRVTRTVLRGSGILKETIDNDDDGNDQTDSPKNDF</sequence>
<dbReference type="Proteomes" id="UP000681720">
    <property type="component" value="Unassembled WGS sequence"/>
</dbReference>
<reference evidence="2" key="1">
    <citation type="submission" date="2021-02" db="EMBL/GenBank/DDBJ databases">
        <authorList>
            <person name="Nowell W R."/>
        </authorList>
    </citation>
    <scope>NUCLEOTIDE SEQUENCE</scope>
</reference>
<accession>A0A8S3DHR0</accession>
<comment type="caution">
    <text evidence="2">The sequence shown here is derived from an EMBL/GenBank/DDBJ whole genome shotgun (WGS) entry which is preliminary data.</text>
</comment>
<feature type="non-terminal residue" evidence="2">
    <location>
        <position position="59"/>
    </location>
</feature>
<proteinExistence type="predicted"/>
<organism evidence="2 3">
    <name type="scientific">Rotaria magnacalcarata</name>
    <dbReference type="NCBI Taxonomy" id="392030"/>
    <lineage>
        <taxon>Eukaryota</taxon>
        <taxon>Metazoa</taxon>
        <taxon>Spiralia</taxon>
        <taxon>Gnathifera</taxon>
        <taxon>Rotifera</taxon>
        <taxon>Eurotatoria</taxon>
        <taxon>Bdelloidea</taxon>
        <taxon>Philodinida</taxon>
        <taxon>Philodinidae</taxon>
        <taxon>Rotaria</taxon>
    </lineage>
</organism>
<name>A0A8S3DHR0_9BILA</name>
<feature type="non-terminal residue" evidence="2">
    <location>
        <position position="1"/>
    </location>
</feature>
<feature type="compositionally biased region" description="Polar residues" evidence="1">
    <location>
        <begin position="1"/>
        <end position="12"/>
    </location>
</feature>
<evidence type="ECO:0000313" key="3">
    <source>
        <dbReference type="Proteomes" id="UP000681720"/>
    </source>
</evidence>
<gene>
    <name evidence="2" type="ORF">GIL414_LOCUS58340</name>
</gene>